<reference evidence="6" key="1">
    <citation type="submission" date="2021-06" db="EMBL/GenBank/DDBJ databases">
        <authorList>
            <person name="Kallberg Y."/>
            <person name="Tangrot J."/>
            <person name="Rosling A."/>
        </authorList>
    </citation>
    <scope>NUCLEOTIDE SEQUENCE</scope>
    <source>
        <strain evidence="6">87-6 pot B 2015</strain>
    </source>
</reference>
<proteinExistence type="inferred from homology"/>
<dbReference type="InterPro" id="IPR013857">
    <property type="entry name" value="NADH-UbQ_OxRdtase-assoc_prot30"/>
</dbReference>
<evidence type="ECO:0000259" key="5">
    <source>
        <dbReference type="Pfam" id="PF08547"/>
    </source>
</evidence>
<keyword evidence="3" id="KW-0496">Mitochondrion</keyword>
<dbReference type="PANTHER" id="PTHR13194:SF18">
    <property type="entry name" value="COMPLEX I INTERMEDIATE-ASSOCIATED PROTEIN 30, MITOCHONDRIAL"/>
    <property type="match status" value="1"/>
</dbReference>
<gene>
    <name evidence="6" type="ORF">FMOSSE_LOCUS1814</name>
</gene>
<accession>A0A9N8YW68</accession>
<protein>
    <submittedName>
        <fullName evidence="6">3150_t:CDS:1</fullName>
    </submittedName>
</protein>
<dbReference type="GO" id="GO:0010257">
    <property type="term" value="P:NADH dehydrogenase complex assembly"/>
    <property type="evidence" value="ECO:0007669"/>
    <property type="project" value="TreeGrafter"/>
</dbReference>
<evidence type="ECO:0000256" key="2">
    <source>
        <dbReference type="ARBA" id="ARBA00007884"/>
    </source>
</evidence>
<dbReference type="SUPFAM" id="SSF49785">
    <property type="entry name" value="Galactose-binding domain-like"/>
    <property type="match status" value="1"/>
</dbReference>
<dbReference type="AlphaFoldDB" id="A0A9N8YW68"/>
<comment type="subcellular location">
    <subcellularLocation>
        <location evidence="1">Mitochondrion</location>
    </subcellularLocation>
</comment>
<dbReference type="GO" id="GO:0006120">
    <property type="term" value="P:mitochondrial electron transport, NADH to ubiquinone"/>
    <property type="evidence" value="ECO:0007669"/>
    <property type="project" value="TreeGrafter"/>
</dbReference>
<evidence type="ECO:0000313" key="6">
    <source>
        <dbReference type="EMBL" id="CAG8456475.1"/>
    </source>
</evidence>
<evidence type="ECO:0000256" key="1">
    <source>
        <dbReference type="ARBA" id="ARBA00004173"/>
    </source>
</evidence>
<dbReference type="InterPro" id="IPR008979">
    <property type="entry name" value="Galactose-bd-like_sf"/>
</dbReference>
<dbReference type="GO" id="GO:0005739">
    <property type="term" value="C:mitochondrion"/>
    <property type="evidence" value="ECO:0007669"/>
    <property type="project" value="UniProtKB-SubCell"/>
</dbReference>
<evidence type="ECO:0000256" key="3">
    <source>
        <dbReference type="ARBA" id="ARBA00023128"/>
    </source>
</evidence>
<dbReference type="InterPro" id="IPR039131">
    <property type="entry name" value="NDUFAF1"/>
</dbReference>
<name>A0A9N8YW68_FUNMO</name>
<comment type="similarity">
    <text evidence="2">Belongs to the CIA30 family.</text>
</comment>
<dbReference type="Pfam" id="PF08547">
    <property type="entry name" value="CIA30"/>
    <property type="match status" value="1"/>
</dbReference>
<evidence type="ECO:0000313" key="7">
    <source>
        <dbReference type="Proteomes" id="UP000789375"/>
    </source>
</evidence>
<keyword evidence="7" id="KW-1185">Reference proteome</keyword>
<dbReference type="Proteomes" id="UP000789375">
    <property type="component" value="Unassembled WGS sequence"/>
</dbReference>
<sequence>MLGFLRRSLDVVKEGGIKILKANPTPWNNEQLLLRLNSVKDLENWAVGCDKDVGGFSDSKLEITEEGFGKFHGNISLDVPKDNPRITRSGYAGIRSKVHGSSLFGIRCWDTSLFRYLYIRARGDNKKYFVNIQTDGPIITDLFQHRLFLRNPGEWETVLIPFRDFILTNHGIVQDPQMEMYREKVKTVGFSILSQPGPFRLDIDCIKAINTDSTDGDWNIQPPMQNHDKNFI</sequence>
<dbReference type="GO" id="GO:0051082">
    <property type="term" value="F:unfolded protein binding"/>
    <property type="evidence" value="ECO:0007669"/>
    <property type="project" value="TreeGrafter"/>
</dbReference>
<feature type="domain" description="NADH:ubiquinone oxidoreductase intermediate-associated protein 30" evidence="5">
    <location>
        <begin position="37"/>
        <end position="203"/>
    </location>
</feature>
<dbReference type="EMBL" id="CAJVPP010000213">
    <property type="protein sequence ID" value="CAG8456475.1"/>
    <property type="molecule type" value="Genomic_DNA"/>
</dbReference>
<evidence type="ECO:0000256" key="4">
    <source>
        <dbReference type="ARBA" id="ARBA00023186"/>
    </source>
</evidence>
<keyword evidence="4" id="KW-0143">Chaperone</keyword>
<dbReference type="PANTHER" id="PTHR13194">
    <property type="entry name" value="COMPLEX I INTERMEDIATE-ASSOCIATED PROTEIN 30"/>
    <property type="match status" value="1"/>
</dbReference>
<organism evidence="6 7">
    <name type="scientific">Funneliformis mosseae</name>
    <name type="common">Endomycorrhizal fungus</name>
    <name type="synonym">Glomus mosseae</name>
    <dbReference type="NCBI Taxonomy" id="27381"/>
    <lineage>
        <taxon>Eukaryota</taxon>
        <taxon>Fungi</taxon>
        <taxon>Fungi incertae sedis</taxon>
        <taxon>Mucoromycota</taxon>
        <taxon>Glomeromycotina</taxon>
        <taxon>Glomeromycetes</taxon>
        <taxon>Glomerales</taxon>
        <taxon>Glomeraceae</taxon>
        <taxon>Funneliformis</taxon>
    </lineage>
</organism>
<comment type="caution">
    <text evidence="6">The sequence shown here is derived from an EMBL/GenBank/DDBJ whole genome shotgun (WGS) entry which is preliminary data.</text>
</comment>